<feature type="compositionally biased region" description="Polar residues" evidence="2">
    <location>
        <begin position="439"/>
        <end position="456"/>
    </location>
</feature>
<keyword evidence="1" id="KW-0175">Coiled coil</keyword>
<proteinExistence type="predicted"/>
<evidence type="ECO:0000256" key="2">
    <source>
        <dbReference type="SAM" id="MobiDB-lite"/>
    </source>
</evidence>
<dbReference type="WBParaSite" id="ACRNAN_scaffold3234.g11979.t2">
    <property type="protein sequence ID" value="ACRNAN_scaffold3234.g11979.t2"/>
    <property type="gene ID" value="ACRNAN_scaffold3234.g11979"/>
</dbReference>
<evidence type="ECO:0000256" key="1">
    <source>
        <dbReference type="SAM" id="Coils"/>
    </source>
</evidence>
<feature type="compositionally biased region" description="Low complexity" evidence="2">
    <location>
        <begin position="371"/>
        <end position="380"/>
    </location>
</feature>
<accession>A0A914DN65</accession>
<feature type="compositionally biased region" description="Basic and acidic residues" evidence="2">
    <location>
        <begin position="233"/>
        <end position="247"/>
    </location>
</feature>
<feature type="coiled-coil region" evidence="1">
    <location>
        <begin position="491"/>
        <end position="539"/>
    </location>
</feature>
<feature type="compositionally biased region" description="Basic and acidic residues" evidence="2">
    <location>
        <begin position="129"/>
        <end position="154"/>
    </location>
</feature>
<feature type="region of interest" description="Disordered" evidence="2">
    <location>
        <begin position="1"/>
        <end position="37"/>
    </location>
</feature>
<evidence type="ECO:0000313" key="3">
    <source>
        <dbReference type="Proteomes" id="UP000887540"/>
    </source>
</evidence>
<keyword evidence="3" id="KW-1185">Reference proteome</keyword>
<feature type="region of interest" description="Disordered" evidence="2">
    <location>
        <begin position="439"/>
        <end position="458"/>
    </location>
</feature>
<dbReference type="AlphaFoldDB" id="A0A914DN65"/>
<name>A0A914DN65_9BILA</name>
<feature type="compositionally biased region" description="Basic and acidic residues" evidence="2">
    <location>
        <begin position="172"/>
        <end position="184"/>
    </location>
</feature>
<organism evidence="3 4">
    <name type="scientific">Acrobeloides nanus</name>
    <dbReference type="NCBI Taxonomy" id="290746"/>
    <lineage>
        <taxon>Eukaryota</taxon>
        <taxon>Metazoa</taxon>
        <taxon>Ecdysozoa</taxon>
        <taxon>Nematoda</taxon>
        <taxon>Chromadorea</taxon>
        <taxon>Rhabditida</taxon>
        <taxon>Tylenchina</taxon>
        <taxon>Cephalobomorpha</taxon>
        <taxon>Cephaloboidea</taxon>
        <taxon>Cephalobidae</taxon>
        <taxon>Acrobeloides</taxon>
    </lineage>
</organism>
<sequence length="546" mass="61991">MADIKETCKWKTSKAESVEKKKSRWDPSDTLPTKSENVKERVIAEASIPIEMPYKDLVPPIGPSSSSWKSAIPPIHMFNTQPSPRPFAHRTLLPTPGQYFVNMGDYKPRPLFHQSLTIWNDGEIIGKPADQRSSHHPGQREHEKKKMENRERPKNSALSLRSVSSISKRKDRPMAKKRGNESNQKKQLPLKKKQESDAGFSKESIQVNPREKLQMDFESMKAIQNSLTTNFVKKLENKKDTPKKDKPSTTPKSPPKSPTNVPLNLDVAFPKDKQEHVDKLAQRLVPSYRQEKSISMMRERYEKWDAFGLKSSVDDSTLLFQPSAPGLERSVSDPSAAISEEASKILNMNPSLNKNDLNLILGNNPTFENEPSTSSAPSSSRIEKQNFQFEKKIKTEPLDDEEFPSNIPLSVPKVAPMSPPCLITKLENSLDELASASSNIFQQTESSQAESPQSTKDLNRLRKPLKGDKLASDEDEQQILLETIIELVRQQSELEDDIKRDDSEIQRLTLEIENISQARKQKQKALERIKKKMKEVSSKNPRKNVK</sequence>
<feature type="region of interest" description="Disordered" evidence="2">
    <location>
        <begin position="226"/>
        <end position="264"/>
    </location>
</feature>
<feature type="compositionally biased region" description="Basic and acidic residues" evidence="2">
    <location>
        <begin position="1"/>
        <end position="27"/>
    </location>
</feature>
<evidence type="ECO:0000313" key="4">
    <source>
        <dbReference type="WBParaSite" id="ACRNAN_scaffold3234.g11979.t2"/>
    </source>
</evidence>
<feature type="compositionally biased region" description="Low complexity" evidence="2">
    <location>
        <begin position="156"/>
        <end position="166"/>
    </location>
</feature>
<dbReference type="Proteomes" id="UP000887540">
    <property type="component" value="Unplaced"/>
</dbReference>
<feature type="region of interest" description="Disordered" evidence="2">
    <location>
        <begin position="126"/>
        <end position="212"/>
    </location>
</feature>
<feature type="region of interest" description="Disordered" evidence="2">
    <location>
        <begin position="363"/>
        <end position="384"/>
    </location>
</feature>
<protein>
    <submittedName>
        <fullName evidence="4">Uncharacterized protein</fullName>
    </submittedName>
</protein>
<reference evidence="4" key="1">
    <citation type="submission" date="2022-11" db="UniProtKB">
        <authorList>
            <consortium name="WormBaseParasite"/>
        </authorList>
    </citation>
    <scope>IDENTIFICATION</scope>
</reference>